<organism evidence="1 2">
    <name type="scientific">Seminavis robusta</name>
    <dbReference type="NCBI Taxonomy" id="568900"/>
    <lineage>
        <taxon>Eukaryota</taxon>
        <taxon>Sar</taxon>
        <taxon>Stramenopiles</taxon>
        <taxon>Ochrophyta</taxon>
        <taxon>Bacillariophyta</taxon>
        <taxon>Bacillariophyceae</taxon>
        <taxon>Bacillariophycidae</taxon>
        <taxon>Naviculales</taxon>
        <taxon>Naviculaceae</taxon>
        <taxon>Seminavis</taxon>
    </lineage>
</organism>
<evidence type="ECO:0000313" key="1">
    <source>
        <dbReference type="EMBL" id="CAB9524926.1"/>
    </source>
</evidence>
<accession>A0A9N8ESX0</accession>
<comment type="caution">
    <text evidence="1">The sequence shown here is derived from an EMBL/GenBank/DDBJ whole genome shotgun (WGS) entry which is preliminary data.</text>
</comment>
<proteinExistence type="predicted"/>
<name>A0A9N8ESX0_9STRA</name>
<sequence length="276" mass="29322">MINKFQPYIFEGSLTRSYPELQLDCATTSITNQWSCSVIAGSQILCAGLSITSSACPATSIYGTSGCYHAYPINSVFAGVMDKDLAAEILLGSQVSNGLACAHKTPPGFCCLDSPGHHPGVDSWGGEFDCSLGVATCGKLGPPLSGFSQESCDVVSGTYCMYDRDCSALKKCIGDEMKCPSDQTPKKFAYFDFLDSCPKITQPLNHANCAEAREYLGFDGDYPNDMEICEDAKLLRFNRNFDAVNAFATADPAPDPTLAPTQEAATAAPVAAGMSL</sequence>
<reference evidence="1" key="1">
    <citation type="submission" date="2020-06" db="EMBL/GenBank/DDBJ databases">
        <authorList>
            <consortium name="Plant Systems Biology data submission"/>
        </authorList>
    </citation>
    <scope>NUCLEOTIDE SEQUENCE</scope>
    <source>
        <strain evidence="1">D6</strain>
    </source>
</reference>
<dbReference type="EMBL" id="CAICTM010001603">
    <property type="protein sequence ID" value="CAB9524926.1"/>
    <property type="molecule type" value="Genomic_DNA"/>
</dbReference>
<keyword evidence="2" id="KW-1185">Reference proteome</keyword>
<gene>
    <name evidence="1" type="ORF">SEMRO_1605_G285440.1</name>
</gene>
<evidence type="ECO:0000313" key="2">
    <source>
        <dbReference type="Proteomes" id="UP001153069"/>
    </source>
</evidence>
<protein>
    <submittedName>
        <fullName evidence="1">Uncharacterized protein</fullName>
    </submittedName>
</protein>
<dbReference type="Proteomes" id="UP001153069">
    <property type="component" value="Unassembled WGS sequence"/>
</dbReference>
<dbReference type="AlphaFoldDB" id="A0A9N8ESX0"/>